<protein>
    <submittedName>
        <fullName evidence="1">Uncharacterized protein</fullName>
    </submittedName>
</protein>
<gene>
    <name evidence="1" type="ORF">BDY19DRAFT_986593</name>
</gene>
<evidence type="ECO:0000313" key="1">
    <source>
        <dbReference type="EMBL" id="KAI0086599.1"/>
    </source>
</evidence>
<comment type="caution">
    <text evidence="1">The sequence shown here is derived from an EMBL/GenBank/DDBJ whole genome shotgun (WGS) entry which is preliminary data.</text>
</comment>
<accession>A0ACB8TXA7</accession>
<keyword evidence="2" id="KW-1185">Reference proteome</keyword>
<proteinExistence type="predicted"/>
<name>A0ACB8TXA7_9APHY</name>
<sequence length="370" mass="42839">MFSADDEWKKSSVKIHVPKEGVKYASEDDTPEFEVKGIWHQSLLGVIKSAYEDKSQKYLHNIPFKLYHCDEPTLDSDSTMHNSSDSAPGEHVWTELYNSDAVLEEQVKIDALSRNSEDADTVEYVATPIMEYSDASHLTSFESAYLWPIYNWIGALTKYLRVKPSSLSAHHIAYIPKDFYLRVYNTAATPDVLQFCRSQLVQKIWDLLLNEKFMHTYQHRILVMCSNGIIRCLFLRIIMYSADYPERIALACMHFLMRCPCPICLVHKEKIMLMSSKCNSLIAMAHKWVFEKEFSIGSAMINHLLASIPLVLTRSTFSECFSSYNFNFYSMFVPDVLHEFELGVFKAIFAHNLWILYLFDFNNLTTLNSQ</sequence>
<evidence type="ECO:0000313" key="2">
    <source>
        <dbReference type="Proteomes" id="UP001055072"/>
    </source>
</evidence>
<dbReference type="Proteomes" id="UP001055072">
    <property type="component" value="Unassembled WGS sequence"/>
</dbReference>
<reference evidence="1" key="1">
    <citation type="journal article" date="2021" name="Environ. Microbiol.">
        <title>Gene family expansions and transcriptome signatures uncover fungal adaptations to wood decay.</title>
        <authorList>
            <person name="Hage H."/>
            <person name="Miyauchi S."/>
            <person name="Viragh M."/>
            <person name="Drula E."/>
            <person name="Min B."/>
            <person name="Chaduli D."/>
            <person name="Navarro D."/>
            <person name="Favel A."/>
            <person name="Norest M."/>
            <person name="Lesage-Meessen L."/>
            <person name="Balint B."/>
            <person name="Merenyi Z."/>
            <person name="de Eugenio L."/>
            <person name="Morin E."/>
            <person name="Martinez A.T."/>
            <person name="Baldrian P."/>
            <person name="Stursova M."/>
            <person name="Martinez M.J."/>
            <person name="Novotny C."/>
            <person name="Magnuson J.K."/>
            <person name="Spatafora J.W."/>
            <person name="Maurice S."/>
            <person name="Pangilinan J."/>
            <person name="Andreopoulos W."/>
            <person name="LaButti K."/>
            <person name="Hundley H."/>
            <person name="Na H."/>
            <person name="Kuo A."/>
            <person name="Barry K."/>
            <person name="Lipzen A."/>
            <person name="Henrissat B."/>
            <person name="Riley R."/>
            <person name="Ahrendt S."/>
            <person name="Nagy L.G."/>
            <person name="Grigoriev I.V."/>
            <person name="Martin F."/>
            <person name="Rosso M.N."/>
        </authorList>
    </citation>
    <scope>NUCLEOTIDE SEQUENCE</scope>
    <source>
        <strain evidence="1">CBS 384.51</strain>
    </source>
</reference>
<organism evidence="1 2">
    <name type="scientific">Irpex rosettiformis</name>
    <dbReference type="NCBI Taxonomy" id="378272"/>
    <lineage>
        <taxon>Eukaryota</taxon>
        <taxon>Fungi</taxon>
        <taxon>Dikarya</taxon>
        <taxon>Basidiomycota</taxon>
        <taxon>Agaricomycotina</taxon>
        <taxon>Agaricomycetes</taxon>
        <taxon>Polyporales</taxon>
        <taxon>Irpicaceae</taxon>
        <taxon>Irpex</taxon>
    </lineage>
</organism>
<dbReference type="EMBL" id="MU274923">
    <property type="protein sequence ID" value="KAI0086599.1"/>
    <property type="molecule type" value="Genomic_DNA"/>
</dbReference>